<proteinExistence type="predicted"/>
<name>D6PDB5_9BACT</name>
<evidence type="ECO:0000259" key="1">
    <source>
        <dbReference type="Pfam" id="PF06439"/>
    </source>
</evidence>
<reference evidence="2" key="1">
    <citation type="journal article" date="2010" name="ISME J.">
        <title>Metagenome of the Mediterranean deep chlorophyll maximum studied by direct and fosmid library 454 pyrosequencing.</title>
        <authorList>
            <person name="Ghai R."/>
            <person name="Martin-Cuadrado A.B."/>
            <person name="Molto A.G."/>
            <person name="Heredia I.G."/>
            <person name="Cabrera R."/>
            <person name="Martin J."/>
            <person name="Verdu M."/>
            <person name="Deschamps P."/>
            <person name="Moreira D."/>
            <person name="Lopez-Garcia P."/>
            <person name="Mira A."/>
            <person name="Rodriguez-Valera F."/>
        </authorList>
    </citation>
    <scope>NUCLEOTIDE SEQUENCE</scope>
</reference>
<dbReference type="GO" id="GO:0016787">
    <property type="term" value="F:hydrolase activity"/>
    <property type="evidence" value="ECO:0007669"/>
    <property type="project" value="UniProtKB-KW"/>
</dbReference>
<dbReference type="EMBL" id="GU942994">
    <property type="protein sequence ID" value="ADD93716.1"/>
    <property type="molecule type" value="Genomic_DNA"/>
</dbReference>
<evidence type="ECO:0000313" key="2">
    <source>
        <dbReference type="EMBL" id="ADD93716.1"/>
    </source>
</evidence>
<protein>
    <submittedName>
        <fullName evidence="2">Secreted glycosyl hydrolase</fullName>
    </submittedName>
</protein>
<sequence>MTQGKYQFFELQLEWCLPKPGNSGIIFRVGETDGPAYKTGPEMQIFHKMNPGGKTDTGSCYALYPPKVASMNKIGEWNKVRLIIKPGNKVEHHMNGKLLCAYTMGSKDWQNRVNSSKFKNWELFGTVEKGHICFQDHGNEVWFRKVRIKSLK</sequence>
<dbReference type="AlphaFoldDB" id="D6PDB5"/>
<organism evidence="2">
    <name type="scientific">uncultured marine bacterium MedDCM-OCT-S05-C109</name>
    <dbReference type="NCBI Taxonomy" id="743062"/>
    <lineage>
        <taxon>Bacteria</taxon>
        <taxon>environmental samples</taxon>
    </lineage>
</organism>
<dbReference type="Gene3D" id="2.60.120.560">
    <property type="entry name" value="Exo-inulinase, domain 1"/>
    <property type="match status" value="1"/>
</dbReference>
<accession>D6PDB5</accession>
<dbReference type="Pfam" id="PF06439">
    <property type="entry name" value="3keto-disac_hyd"/>
    <property type="match status" value="1"/>
</dbReference>
<keyword evidence="2" id="KW-0378">Hydrolase</keyword>
<feature type="domain" description="3-keto-alpha-glucoside-1,2-lyase/3-keto-2-hydroxy-glucal hydratase" evidence="1">
    <location>
        <begin position="2"/>
        <end position="149"/>
    </location>
</feature>
<dbReference type="InterPro" id="IPR010496">
    <property type="entry name" value="AL/BT2_dom"/>
</dbReference>